<gene>
    <name evidence="2" type="ORF">BIGA_0195</name>
</gene>
<dbReference type="SUPFAM" id="SSF51261">
    <property type="entry name" value="Duplicated hybrid motif"/>
    <property type="match status" value="1"/>
</dbReference>
<name>A0A087ASC4_9BIFI</name>
<dbReference type="InterPro" id="IPR011055">
    <property type="entry name" value="Dup_hybrid_motif"/>
</dbReference>
<evidence type="ECO:0000259" key="1">
    <source>
        <dbReference type="Pfam" id="PF01551"/>
    </source>
</evidence>
<evidence type="ECO:0000313" key="3">
    <source>
        <dbReference type="Proteomes" id="UP000029046"/>
    </source>
</evidence>
<keyword evidence="3" id="KW-1185">Reference proteome</keyword>
<accession>A0A087ASC4</accession>
<dbReference type="Pfam" id="PF01551">
    <property type="entry name" value="Peptidase_M23"/>
    <property type="match status" value="1"/>
</dbReference>
<feature type="domain" description="M23ase beta-sheet core" evidence="1">
    <location>
        <begin position="92"/>
        <end position="185"/>
    </location>
</feature>
<protein>
    <recommendedName>
        <fullName evidence="1">M23ase beta-sheet core domain-containing protein</fullName>
    </recommendedName>
</protein>
<dbReference type="AlphaFoldDB" id="A0A087ASC4"/>
<dbReference type="InterPro" id="IPR016047">
    <property type="entry name" value="M23ase_b-sheet_dom"/>
</dbReference>
<comment type="caution">
    <text evidence="2">The sequence shown here is derived from an EMBL/GenBank/DDBJ whole genome shotgun (WGS) entry which is preliminary data.</text>
</comment>
<dbReference type="eggNOG" id="COG0739">
    <property type="taxonomic scope" value="Bacteria"/>
</dbReference>
<organism evidence="2 3">
    <name type="scientific">Bifidobacterium pullorum subsp. gallinarum</name>
    <dbReference type="NCBI Taxonomy" id="78344"/>
    <lineage>
        <taxon>Bacteria</taxon>
        <taxon>Bacillati</taxon>
        <taxon>Actinomycetota</taxon>
        <taxon>Actinomycetes</taxon>
        <taxon>Bifidobacteriales</taxon>
        <taxon>Bifidobacteriaceae</taxon>
        <taxon>Bifidobacterium</taxon>
    </lineage>
</organism>
<dbReference type="EMBL" id="JGYX01000001">
    <property type="protein sequence ID" value="KFI61674.1"/>
    <property type="molecule type" value="Genomic_DNA"/>
</dbReference>
<dbReference type="RefSeq" id="WP_033505743.1">
    <property type="nucleotide sequence ID" value="NZ_JGYX01000001.1"/>
</dbReference>
<dbReference type="CDD" id="cd12797">
    <property type="entry name" value="M23_peptidase"/>
    <property type="match status" value="1"/>
</dbReference>
<evidence type="ECO:0000313" key="2">
    <source>
        <dbReference type="EMBL" id="KFI61674.1"/>
    </source>
</evidence>
<dbReference type="Proteomes" id="UP000029046">
    <property type="component" value="Unassembled WGS sequence"/>
</dbReference>
<proteinExistence type="predicted"/>
<reference evidence="2 3" key="1">
    <citation type="submission" date="2014-03" db="EMBL/GenBank/DDBJ databases">
        <title>Genomics of Bifidobacteria.</title>
        <authorList>
            <person name="Ventura M."/>
            <person name="Milani C."/>
            <person name="Lugli G.A."/>
        </authorList>
    </citation>
    <scope>NUCLEOTIDE SEQUENCE [LARGE SCALE GENOMIC DNA]</scope>
    <source>
        <strain evidence="2 3">LMG 11586</strain>
    </source>
</reference>
<sequence length="202" mass="21600">MMDDGYANRLRRRRYREQRRREHMRRGAAMACIGGGLALCLCMVVAIPRRSATVASAAVADVRGCRASMAWPVADAHVVGAFDPPPQPWDPGHRGVDLAVELGGDLLAPADGIIAFSGTVAGKSVVTIRHGRLTSTFEPAQTALPAGSRIGRGDRFATVAGESDHCGESCVHWGVRTGDEQYLDPVGQAETRKIVLKPVTET</sequence>
<dbReference type="Gene3D" id="2.70.70.10">
    <property type="entry name" value="Glucose Permease (Domain IIA)"/>
    <property type="match status" value="1"/>
</dbReference>